<gene>
    <name evidence="2" type="ORF">TK11N_20410</name>
    <name evidence="3" type="ORF">TK2N_20450</name>
</gene>
<feature type="transmembrane region" description="Helical" evidence="1">
    <location>
        <begin position="295"/>
        <end position="315"/>
    </location>
</feature>
<feature type="transmembrane region" description="Helical" evidence="1">
    <location>
        <begin position="327"/>
        <end position="348"/>
    </location>
</feature>
<feature type="transmembrane region" description="Helical" evidence="1">
    <location>
        <begin position="126"/>
        <end position="144"/>
    </location>
</feature>
<dbReference type="KEGG" id="tkr:C7K43_03000"/>
<dbReference type="Proteomes" id="UP000886597">
    <property type="component" value="Unassembled WGS sequence"/>
</dbReference>
<dbReference type="RefSeq" id="WP_124005493.1">
    <property type="nucleotide sequence ID" value="NZ_BJYN01000062.1"/>
</dbReference>
<feature type="transmembrane region" description="Helical" evidence="1">
    <location>
        <begin position="259"/>
        <end position="275"/>
    </location>
</feature>
<keyword evidence="1" id="KW-0812">Transmembrane</keyword>
<dbReference type="InterPro" id="IPR011470">
    <property type="entry name" value="DUF1576"/>
</dbReference>
<feature type="transmembrane region" description="Helical" evidence="1">
    <location>
        <begin position="34"/>
        <end position="61"/>
    </location>
</feature>
<protein>
    <recommendedName>
        <fullName evidence="6">DUF1576 domain-containing protein</fullName>
    </recommendedName>
</protein>
<sequence>MGAAFVNAGVVGLIGYIILIINKVEFSGVSIATLFTMMGFALMGKTIWSILPIIFGVYIYSKLTKREFITNIYPALFGTALAPIVTHTSFEFGLGILGGIIAGFMAGLVIAPIANHALGFHEGYNLYNVGFSAGLVGLVLMNIFRSFDHETENLLIWGTTFDSQLRIFSIGLFVSMVLIGAFYSDNLKDYRKVLKEPGNTITDFVDIAGFDNTLINMGLVGLIGVIFVELLGTNYNGPVLSGLLTMVGFAGFGKHPLNIIPIMIGVILASFLSIYETNAPGTVLAVLFGTTLAPISGQFGPIIGIITGMLHLYIVSTIGVIHGGMNLYNNGFSGGLVASLVIAVMKGIGKEGRRSIF</sequence>
<proteinExistence type="predicted"/>
<reference evidence="3" key="1">
    <citation type="submission" date="2019-08" db="EMBL/GenBank/DDBJ databases">
        <authorList>
            <person name="Ishikawa M."/>
            <person name="Suzuki T."/>
            <person name="Matsutani M."/>
        </authorList>
    </citation>
    <scope>NUCLEOTIDE SEQUENCE</scope>
    <source>
        <strain evidence="3">7C1</strain>
        <strain evidence="2">8C4</strain>
    </source>
</reference>
<keyword evidence="5" id="KW-1185">Reference proteome</keyword>
<evidence type="ECO:0000313" key="5">
    <source>
        <dbReference type="Proteomes" id="UP000886607"/>
    </source>
</evidence>
<evidence type="ECO:0000313" key="2">
    <source>
        <dbReference type="EMBL" id="GEQ50189.1"/>
    </source>
</evidence>
<comment type="caution">
    <text evidence="3">The sequence shown here is derived from an EMBL/GenBank/DDBJ whole genome shotgun (WGS) entry which is preliminary data.</text>
</comment>
<feature type="transmembrane region" description="Helical" evidence="1">
    <location>
        <begin position="68"/>
        <end position="86"/>
    </location>
</feature>
<name>A0AAN4UD87_9ENTE</name>
<feature type="transmembrane region" description="Helical" evidence="1">
    <location>
        <begin position="164"/>
        <end position="183"/>
    </location>
</feature>
<keyword evidence="1" id="KW-1133">Transmembrane helix</keyword>
<dbReference type="GeneID" id="69984902"/>
<evidence type="ECO:0000313" key="4">
    <source>
        <dbReference type="Proteomes" id="UP000886597"/>
    </source>
</evidence>
<accession>A0AAN4UD87</accession>
<feature type="transmembrane region" description="Helical" evidence="1">
    <location>
        <begin position="5"/>
        <end position="22"/>
    </location>
</feature>
<dbReference type="EMBL" id="BKBO01000037">
    <property type="protein sequence ID" value="GEQ50189.1"/>
    <property type="molecule type" value="Genomic_DNA"/>
</dbReference>
<organism evidence="3 4">
    <name type="scientific">Tetragenococcus koreensis</name>
    <dbReference type="NCBI Taxonomy" id="290335"/>
    <lineage>
        <taxon>Bacteria</taxon>
        <taxon>Bacillati</taxon>
        <taxon>Bacillota</taxon>
        <taxon>Bacilli</taxon>
        <taxon>Lactobacillales</taxon>
        <taxon>Enterococcaceae</taxon>
        <taxon>Tetragenococcus</taxon>
    </lineage>
</organism>
<evidence type="ECO:0000256" key="1">
    <source>
        <dbReference type="SAM" id="Phobius"/>
    </source>
</evidence>
<dbReference type="Proteomes" id="UP000886607">
    <property type="component" value="Unassembled WGS sequence"/>
</dbReference>
<reference evidence="3" key="2">
    <citation type="journal article" date="2020" name="Int. Dairy J.">
        <title>Lactic acid bacterial diversity in Brie cheese focusing on salt concentration and pH of isolation medium and characterisation of halophilic and alkaliphilic lactic acid bacterial isolates.</title>
        <authorList>
            <person name="Unno R."/>
            <person name="Matsutani M."/>
            <person name="Suzuki T."/>
            <person name="Kodama K."/>
            <person name="Matsushita H."/>
            <person name="Yamasato K."/>
            <person name="Koizumi Y."/>
            <person name="Ishikawa M."/>
        </authorList>
    </citation>
    <scope>NUCLEOTIDE SEQUENCE</scope>
    <source>
        <strain evidence="3">7C1</strain>
        <strain evidence="2">8C4</strain>
    </source>
</reference>
<keyword evidence="1" id="KW-0472">Membrane</keyword>
<evidence type="ECO:0000313" key="3">
    <source>
        <dbReference type="EMBL" id="GEQ55201.1"/>
    </source>
</evidence>
<feature type="transmembrane region" description="Helical" evidence="1">
    <location>
        <begin position="92"/>
        <end position="114"/>
    </location>
</feature>
<dbReference type="Pfam" id="PF07613">
    <property type="entry name" value="DUF1576"/>
    <property type="match status" value="2"/>
</dbReference>
<dbReference type="EMBL" id="BKBQ01000037">
    <property type="protein sequence ID" value="GEQ55201.1"/>
    <property type="molecule type" value="Genomic_DNA"/>
</dbReference>
<evidence type="ECO:0008006" key="6">
    <source>
        <dbReference type="Google" id="ProtNLM"/>
    </source>
</evidence>
<feature type="transmembrane region" description="Helical" evidence="1">
    <location>
        <begin position="204"/>
        <end position="228"/>
    </location>
</feature>
<dbReference type="AlphaFoldDB" id="A0AAN4UD87"/>